<accession>A0A3M5R0U4</accession>
<evidence type="ECO:0000313" key="2">
    <source>
        <dbReference type="EMBL" id="RMU02670.1"/>
    </source>
</evidence>
<reference evidence="2 3" key="1">
    <citation type="submission" date="2018-08" db="EMBL/GenBank/DDBJ databases">
        <title>Recombination of ecologically and evolutionarily significant loci maintains genetic cohesion in the Pseudomonas syringae species complex.</title>
        <authorList>
            <person name="Dillon M."/>
            <person name="Thakur S."/>
            <person name="Almeida R.N.D."/>
            <person name="Weir B.S."/>
            <person name="Guttman D.S."/>
        </authorList>
    </citation>
    <scope>NUCLEOTIDE SEQUENCE [LARGE SCALE GENOMIC DNA]</scope>
    <source>
        <strain evidence="2 3">ICMP 9829</strain>
    </source>
</reference>
<gene>
    <name evidence="2" type="ORF">ALP36_03657</name>
</gene>
<protein>
    <recommendedName>
        <fullName evidence="1">Integrase catalytic domain-containing protein</fullName>
    </recommendedName>
</protein>
<dbReference type="Gene3D" id="3.30.420.10">
    <property type="entry name" value="Ribonuclease H-like superfamily/Ribonuclease H"/>
    <property type="match status" value="1"/>
</dbReference>
<proteinExistence type="predicted"/>
<evidence type="ECO:0000259" key="1">
    <source>
        <dbReference type="Pfam" id="PF00665"/>
    </source>
</evidence>
<dbReference type="EMBL" id="RBTT01000391">
    <property type="protein sequence ID" value="RMU02670.1"/>
    <property type="molecule type" value="Genomic_DNA"/>
</dbReference>
<name>A0A3M5R0U4_9PSED</name>
<dbReference type="InterPro" id="IPR012337">
    <property type="entry name" value="RNaseH-like_sf"/>
</dbReference>
<sequence>MVCDITYLWAQGKWHYLAEVMDLCACRIAVWALSNTPDADLVIKALDMAYEQRDQPQELLFHSDRASDTEALSQAHDDDF</sequence>
<dbReference type="InterPro" id="IPR050900">
    <property type="entry name" value="Transposase_IS3/IS150/IS904"/>
</dbReference>
<dbReference type="PANTHER" id="PTHR46889">
    <property type="entry name" value="TRANSPOSASE INSF FOR INSERTION SEQUENCE IS3B-RELATED"/>
    <property type="match status" value="1"/>
</dbReference>
<dbReference type="GO" id="GO:0015074">
    <property type="term" value="P:DNA integration"/>
    <property type="evidence" value="ECO:0007669"/>
    <property type="project" value="InterPro"/>
</dbReference>
<dbReference type="InterPro" id="IPR036397">
    <property type="entry name" value="RNaseH_sf"/>
</dbReference>
<dbReference type="InterPro" id="IPR001584">
    <property type="entry name" value="Integrase_cat-core"/>
</dbReference>
<dbReference type="SUPFAM" id="SSF53098">
    <property type="entry name" value="Ribonuclease H-like"/>
    <property type="match status" value="1"/>
</dbReference>
<dbReference type="AlphaFoldDB" id="A0A3M5R0U4"/>
<dbReference type="Proteomes" id="UP000274212">
    <property type="component" value="Unassembled WGS sequence"/>
</dbReference>
<evidence type="ECO:0000313" key="3">
    <source>
        <dbReference type="Proteomes" id="UP000274212"/>
    </source>
</evidence>
<dbReference type="GO" id="GO:0003676">
    <property type="term" value="F:nucleic acid binding"/>
    <property type="evidence" value="ECO:0007669"/>
    <property type="project" value="InterPro"/>
</dbReference>
<comment type="caution">
    <text evidence="2">The sequence shown here is derived from an EMBL/GenBank/DDBJ whole genome shotgun (WGS) entry which is preliminary data.</text>
</comment>
<organism evidence="2 3">
    <name type="scientific">Pseudomonas syringae pv. coriandricola</name>
    <dbReference type="NCBI Taxonomy" id="264453"/>
    <lineage>
        <taxon>Bacteria</taxon>
        <taxon>Pseudomonadati</taxon>
        <taxon>Pseudomonadota</taxon>
        <taxon>Gammaproteobacteria</taxon>
        <taxon>Pseudomonadales</taxon>
        <taxon>Pseudomonadaceae</taxon>
        <taxon>Pseudomonas</taxon>
    </lineage>
</organism>
<dbReference type="Pfam" id="PF00665">
    <property type="entry name" value="rve"/>
    <property type="match status" value="1"/>
</dbReference>
<dbReference type="PANTHER" id="PTHR46889:SF4">
    <property type="entry name" value="TRANSPOSASE INSO FOR INSERTION SEQUENCE ELEMENT IS911B-RELATED"/>
    <property type="match status" value="1"/>
</dbReference>
<feature type="domain" description="Integrase catalytic" evidence="1">
    <location>
        <begin position="2"/>
        <end position="67"/>
    </location>
</feature>